<comment type="caution">
    <text evidence="1">The sequence shown here is derived from an EMBL/GenBank/DDBJ whole genome shotgun (WGS) entry which is preliminary data.</text>
</comment>
<dbReference type="Proteomes" id="UP000823775">
    <property type="component" value="Unassembled WGS sequence"/>
</dbReference>
<accession>A0ABS8W4D0</accession>
<name>A0ABS8W4D0_DATST</name>
<reference evidence="1 2" key="1">
    <citation type="journal article" date="2021" name="BMC Genomics">
        <title>Datura genome reveals duplications of psychoactive alkaloid biosynthetic genes and high mutation rate following tissue culture.</title>
        <authorList>
            <person name="Rajewski A."/>
            <person name="Carter-House D."/>
            <person name="Stajich J."/>
            <person name="Litt A."/>
        </authorList>
    </citation>
    <scope>NUCLEOTIDE SEQUENCE [LARGE SCALE GENOMIC DNA]</scope>
    <source>
        <strain evidence="1">AR-01</strain>
    </source>
</reference>
<sequence>MMGGIGHLQLLLCYNYCDDATKLIRSGEKVLKEWKLPHQVNDCHVSRRMKRCAEAVVLSSLEPYDGLNCLSGTIPILDGSVQDRRKRRGEKGLARTNSGSFSSIKINRIRKRTTLLYFTTSLRPKVLLEKVSGAIKKDLLLTPRCADQQRDATTSWSGERFRSLFRCYAIVVAREPLNGGSFHLIAGVWKTSASKHSAAKRVQDCFAEWEWTSIFASKAWSTLCRSLPLSRDFTWLPFLYL</sequence>
<organism evidence="1 2">
    <name type="scientific">Datura stramonium</name>
    <name type="common">Jimsonweed</name>
    <name type="synonym">Common thornapple</name>
    <dbReference type="NCBI Taxonomy" id="4076"/>
    <lineage>
        <taxon>Eukaryota</taxon>
        <taxon>Viridiplantae</taxon>
        <taxon>Streptophyta</taxon>
        <taxon>Embryophyta</taxon>
        <taxon>Tracheophyta</taxon>
        <taxon>Spermatophyta</taxon>
        <taxon>Magnoliopsida</taxon>
        <taxon>eudicotyledons</taxon>
        <taxon>Gunneridae</taxon>
        <taxon>Pentapetalae</taxon>
        <taxon>asterids</taxon>
        <taxon>lamiids</taxon>
        <taxon>Solanales</taxon>
        <taxon>Solanaceae</taxon>
        <taxon>Solanoideae</taxon>
        <taxon>Datureae</taxon>
        <taxon>Datura</taxon>
    </lineage>
</organism>
<dbReference type="EMBL" id="JACEIK010006637">
    <property type="protein sequence ID" value="MCE2056020.1"/>
    <property type="molecule type" value="Genomic_DNA"/>
</dbReference>
<keyword evidence="2" id="KW-1185">Reference proteome</keyword>
<evidence type="ECO:0000313" key="1">
    <source>
        <dbReference type="EMBL" id="MCE2056020.1"/>
    </source>
</evidence>
<gene>
    <name evidence="1" type="ORF">HAX54_043928</name>
</gene>
<protein>
    <submittedName>
        <fullName evidence="1">Uncharacterized protein</fullName>
    </submittedName>
</protein>
<evidence type="ECO:0000313" key="2">
    <source>
        <dbReference type="Proteomes" id="UP000823775"/>
    </source>
</evidence>
<proteinExistence type="predicted"/>